<dbReference type="SUPFAM" id="SSF47413">
    <property type="entry name" value="lambda repressor-like DNA-binding domains"/>
    <property type="match status" value="1"/>
</dbReference>
<dbReference type="SMART" id="SM00530">
    <property type="entry name" value="HTH_XRE"/>
    <property type="match status" value="1"/>
</dbReference>
<comment type="caution">
    <text evidence="2">The sequence shown here is derived from an EMBL/GenBank/DDBJ whole genome shotgun (WGS) entry which is preliminary data.</text>
</comment>
<keyword evidence="3" id="KW-1185">Reference proteome</keyword>
<dbReference type="InterPro" id="IPR011990">
    <property type="entry name" value="TPR-like_helical_dom_sf"/>
</dbReference>
<dbReference type="PROSITE" id="PS50943">
    <property type="entry name" value="HTH_CROC1"/>
    <property type="match status" value="1"/>
</dbReference>
<sequence>MQEALIDLSRTIDLATLGDRVRAARLRAGLTQAQVAADTMSVGYISRIESGSRRPDPTLLETIAERLGVTVDELLVGVSPDRMLELRVMLDHAELALGTGSPQAALEPLARILSDPQTESVPDLRRRASYLQASALEGTGDLEAAIMLLEDLAESGQQDLQWLTGLTTLCRCYRISGELGRAIEIGNRGIRFIQEHGLEGLDEAIRHTLSMSSAYFEQGDTGYAARLCRRAIERAEETASPIARASAYWNLSVMESERGNAELALPMTERALRILESTEESQNIPRLRSQLGMIQLRTDPPTPEDALEILTRAGHELAFTGAAPTEVAINRLGQARARFLMGELPQARILADETVEETRNSAPVLAAEGLALLGQVAALDEGAPTARTYFHEAVLLLSGVGADQAVAQLWFELAGLLEGVGDMEAALDAYRRAGASTGLVRPVAVPQRDYVR</sequence>
<dbReference type="Pfam" id="PF01381">
    <property type="entry name" value="HTH_3"/>
    <property type="match status" value="1"/>
</dbReference>
<accession>A0ABS7U954</accession>
<dbReference type="CDD" id="cd00093">
    <property type="entry name" value="HTH_XRE"/>
    <property type="match status" value="1"/>
</dbReference>
<dbReference type="SUPFAM" id="SSF48452">
    <property type="entry name" value="TPR-like"/>
    <property type="match status" value="1"/>
</dbReference>
<evidence type="ECO:0000259" key="1">
    <source>
        <dbReference type="PROSITE" id="PS50943"/>
    </source>
</evidence>
<dbReference type="Gene3D" id="1.25.40.10">
    <property type="entry name" value="Tetratricopeptide repeat domain"/>
    <property type="match status" value="1"/>
</dbReference>
<evidence type="ECO:0000313" key="3">
    <source>
        <dbReference type="Proteomes" id="UP000780875"/>
    </source>
</evidence>
<dbReference type="InterPro" id="IPR010982">
    <property type="entry name" value="Lambda_DNA-bd_dom_sf"/>
</dbReference>
<gene>
    <name evidence="2" type="ORF">K8U61_04430</name>
</gene>
<dbReference type="RefSeq" id="WP_224121753.1">
    <property type="nucleotide sequence ID" value="NZ_JAIQZJ010000001.1"/>
</dbReference>
<dbReference type="Gene3D" id="1.10.260.40">
    <property type="entry name" value="lambda repressor-like DNA-binding domains"/>
    <property type="match status" value="1"/>
</dbReference>
<dbReference type="InterPro" id="IPR001387">
    <property type="entry name" value="Cro/C1-type_HTH"/>
</dbReference>
<reference evidence="2 3" key="1">
    <citation type="submission" date="2021-09" db="EMBL/GenBank/DDBJ databases">
        <title>Whole genome sequence of Nocardioides sp. GBK3QG-3.</title>
        <authorList>
            <person name="Tuo L."/>
        </authorList>
    </citation>
    <scope>NUCLEOTIDE SEQUENCE [LARGE SCALE GENOMIC DNA]</scope>
    <source>
        <strain evidence="2 3">GBK3QG-3</strain>
    </source>
</reference>
<evidence type="ECO:0000313" key="2">
    <source>
        <dbReference type="EMBL" id="MBZ5737400.1"/>
    </source>
</evidence>
<dbReference type="Proteomes" id="UP000780875">
    <property type="component" value="Unassembled WGS sequence"/>
</dbReference>
<feature type="domain" description="HTH cro/C1-type" evidence="1">
    <location>
        <begin position="21"/>
        <end position="74"/>
    </location>
</feature>
<dbReference type="EMBL" id="JAIQZJ010000001">
    <property type="protein sequence ID" value="MBZ5737400.1"/>
    <property type="molecule type" value="Genomic_DNA"/>
</dbReference>
<protein>
    <submittedName>
        <fullName evidence="2">Helix-turn-helix domain-containing protein</fullName>
    </submittedName>
</protein>
<proteinExistence type="predicted"/>
<organism evidence="2 3">
    <name type="scientific">Nocardioides mangrovi</name>
    <dbReference type="NCBI Taxonomy" id="2874580"/>
    <lineage>
        <taxon>Bacteria</taxon>
        <taxon>Bacillati</taxon>
        <taxon>Actinomycetota</taxon>
        <taxon>Actinomycetes</taxon>
        <taxon>Propionibacteriales</taxon>
        <taxon>Nocardioidaceae</taxon>
        <taxon>Nocardioides</taxon>
    </lineage>
</organism>
<name>A0ABS7U954_9ACTN</name>